<evidence type="ECO:0000313" key="1">
    <source>
        <dbReference type="EMBL" id="KIK37779.1"/>
    </source>
</evidence>
<reference evidence="2" key="2">
    <citation type="submission" date="2015-01" db="EMBL/GenBank/DDBJ databases">
        <title>Evolutionary Origins and Diversification of the Mycorrhizal Mutualists.</title>
        <authorList>
            <consortium name="DOE Joint Genome Institute"/>
            <consortium name="Mycorrhizal Genomics Consortium"/>
            <person name="Kohler A."/>
            <person name="Kuo A."/>
            <person name="Nagy L.G."/>
            <person name="Floudas D."/>
            <person name="Copeland A."/>
            <person name="Barry K.W."/>
            <person name="Cichocki N."/>
            <person name="Veneault-Fourrey C."/>
            <person name="LaButti K."/>
            <person name="Lindquist E.A."/>
            <person name="Lipzen A."/>
            <person name="Lundell T."/>
            <person name="Morin E."/>
            <person name="Murat C."/>
            <person name="Riley R."/>
            <person name="Ohm R."/>
            <person name="Sun H."/>
            <person name="Tunlid A."/>
            <person name="Henrissat B."/>
            <person name="Grigoriev I.V."/>
            <person name="Hibbett D.S."/>
            <person name="Martin F."/>
        </authorList>
    </citation>
    <scope>NUCLEOTIDE SEQUENCE [LARGE SCALE GENOMIC DNA]</scope>
    <source>
        <strain evidence="2">UH-Slu-Lm8-n1</strain>
    </source>
</reference>
<dbReference type="InParanoid" id="A0A0D0AI15"/>
<protein>
    <submittedName>
        <fullName evidence="1">Uncharacterized protein</fullName>
    </submittedName>
</protein>
<accession>A0A0D0AI15</accession>
<keyword evidence="2" id="KW-1185">Reference proteome</keyword>
<feature type="non-terminal residue" evidence="1">
    <location>
        <position position="80"/>
    </location>
</feature>
<dbReference type="OrthoDB" id="2665639at2759"/>
<name>A0A0D0AI15_9AGAM</name>
<reference evidence="1 2" key="1">
    <citation type="submission" date="2014-04" db="EMBL/GenBank/DDBJ databases">
        <authorList>
            <consortium name="DOE Joint Genome Institute"/>
            <person name="Kuo A."/>
            <person name="Ruytinx J."/>
            <person name="Rineau F."/>
            <person name="Colpaert J."/>
            <person name="Kohler A."/>
            <person name="Nagy L.G."/>
            <person name="Floudas D."/>
            <person name="Copeland A."/>
            <person name="Barry K.W."/>
            <person name="Cichocki N."/>
            <person name="Veneault-Fourrey C."/>
            <person name="LaButti K."/>
            <person name="Lindquist E.A."/>
            <person name="Lipzen A."/>
            <person name="Lundell T."/>
            <person name="Morin E."/>
            <person name="Murat C."/>
            <person name="Sun H."/>
            <person name="Tunlid A."/>
            <person name="Henrissat B."/>
            <person name="Grigoriev I.V."/>
            <person name="Hibbett D.S."/>
            <person name="Martin F."/>
            <person name="Nordberg H.P."/>
            <person name="Cantor M.N."/>
            <person name="Hua S.X."/>
        </authorList>
    </citation>
    <scope>NUCLEOTIDE SEQUENCE [LARGE SCALE GENOMIC DNA]</scope>
    <source>
        <strain evidence="1 2">UH-Slu-Lm8-n1</strain>
    </source>
</reference>
<dbReference type="AlphaFoldDB" id="A0A0D0AI15"/>
<feature type="non-terminal residue" evidence="1">
    <location>
        <position position="1"/>
    </location>
</feature>
<dbReference type="EMBL" id="KN835430">
    <property type="protein sequence ID" value="KIK37779.1"/>
    <property type="molecule type" value="Genomic_DNA"/>
</dbReference>
<evidence type="ECO:0000313" key="2">
    <source>
        <dbReference type="Proteomes" id="UP000054485"/>
    </source>
</evidence>
<gene>
    <name evidence="1" type="ORF">CY34DRAFT_59074</name>
</gene>
<organism evidence="1 2">
    <name type="scientific">Suillus luteus UH-Slu-Lm8-n1</name>
    <dbReference type="NCBI Taxonomy" id="930992"/>
    <lineage>
        <taxon>Eukaryota</taxon>
        <taxon>Fungi</taxon>
        <taxon>Dikarya</taxon>
        <taxon>Basidiomycota</taxon>
        <taxon>Agaricomycotina</taxon>
        <taxon>Agaricomycetes</taxon>
        <taxon>Agaricomycetidae</taxon>
        <taxon>Boletales</taxon>
        <taxon>Suillineae</taxon>
        <taxon>Suillaceae</taxon>
        <taxon>Suillus</taxon>
    </lineage>
</organism>
<sequence>HDALEKWRGEKMKDCGFGDDDFFGPQLVLTDEALDRIVDLAHDYKLPDLKTLRDQVNWCYVDSLGSEIITLVKEFFPPLP</sequence>
<dbReference type="Proteomes" id="UP000054485">
    <property type="component" value="Unassembled WGS sequence"/>
</dbReference>
<proteinExistence type="predicted"/>
<dbReference type="HOGENOM" id="CLU_2427722_0_0_1"/>